<dbReference type="InterPro" id="IPR041632">
    <property type="entry name" value="AioA/IdrA_3Fe-4S"/>
</dbReference>
<dbReference type="Gene3D" id="2.40.40.20">
    <property type="match status" value="1"/>
</dbReference>
<dbReference type="CDD" id="cd02756">
    <property type="entry name" value="MopB_Arsenite-Ox"/>
    <property type="match status" value="1"/>
</dbReference>
<dbReference type="InterPro" id="IPR009010">
    <property type="entry name" value="Asp_de-COase-like_dom_sf"/>
</dbReference>
<dbReference type="NCBIfam" id="TIGR02693">
    <property type="entry name" value="arsenite_ox_L"/>
    <property type="match status" value="1"/>
</dbReference>
<keyword evidence="3" id="KW-0411">Iron-sulfur</keyword>
<feature type="domain" description="Molybdopterin oxidoreductase" evidence="4">
    <location>
        <begin position="123"/>
        <end position="602"/>
    </location>
</feature>
<feature type="domain" description="Molybdopterin dinucleotide-binding" evidence="5">
    <location>
        <begin position="716"/>
        <end position="812"/>
    </location>
</feature>
<dbReference type="GO" id="GO:0043546">
    <property type="term" value="F:molybdopterin cofactor binding"/>
    <property type="evidence" value="ECO:0007669"/>
    <property type="project" value="InterPro"/>
</dbReference>
<dbReference type="SUPFAM" id="SSF50692">
    <property type="entry name" value="ADC-like"/>
    <property type="match status" value="1"/>
</dbReference>
<dbReference type="GO" id="GO:0046872">
    <property type="term" value="F:metal ion binding"/>
    <property type="evidence" value="ECO:0007669"/>
    <property type="project" value="UniProtKB-KW"/>
</dbReference>
<dbReference type="AlphaFoldDB" id="A0A256F1I3"/>
<protein>
    <submittedName>
        <fullName evidence="7">Arsenite oxidase, large subunit</fullName>
    </submittedName>
</protein>
<dbReference type="GO" id="GO:0003954">
    <property type="term" value="F:NADH dehydrogenase activity"/>
    <property type="evidence" value="ECO:0007669"/>
    <property type="project" value="TreeGrafter"/>
</dbReference>
<dbReference type="OrthoDB" id="9816402at2"/>
<keyword evidence="8" id="KW-1185">Reference proteome</keyword>
<evidence type="ECO:0000256" key="2">
    <source>
        <dbReference type="ARBA" id="ARBA00023004"/>
    </source>
</evidence>
<comment type="caution">
    <text evidence="7">The sequence shown here is derived from an EMBL/GenBank/DDBJ whole genome shotgun (WGS) entry which is preliminary data.</text>
</comment>
<evidence type="ECO:0000313" key="7">
    <source>
        <dbReference type="EMBL" id="OYR08702.1"/>
    </source>
</evidence>
<keyword evidence="1" id="KW-0479">Metal-binding</keyword>
<accession>A0A256F1I3</accession>
<gene>
    <name evidence="7" type="ORF">CEV33_3149</name>
</gene>
<dbReference type="Pfam" id="PF00384">
    <property type="entry name" value="Molybdopterin"/>
    <property type="match status" value="1"/>
</dbReference>
<evidence type="ECO:0000259" key="6">
    <source>
        <dbReference type="Pfam" id="PF18465"/>
    </source>
</evidence>
<evidence type="ECO:0000259" key="4">
    <source>
        <dbReference type="Pfam" id="PF00384"/>
    </source>
</evidence>
<reference evidence="7 8" key="1">
    <citation type="submission" date="2017-07" db="EMBL/GenBank/DDBJ databases">
        <title>Phylogenetic study on the rhizospheric bacterium Ochrobactrum sp. A44.</title>
        <authorList>
            <person name="Krzyzanowska D.M."/>
            <person name="Ossowicki A."/>
            <person name="Rajewska M."/>
            <person name="Maciag T."/>
            <person name="Kaczynski Z."/>
            <person name="Czerwicka M."/>
            <person name="Jafra S."/>
        </authorList>
    </citation>
    <scope>NUCLEOTIDE SEQUENCE [LARGE SCALE GENOMIC DNA]</scope>
    <source>
        <strain evidence="7 8">OgA9a</strain>
    </source>
</reference>
<sequence>MAFKRHIDRLPIIPADAKKHNVTCHFCIVGCGYHAYTWPINKQGGTDPQNNVFGVDLSEQQQAETDAWYSPSMYNVVKQDGRDVHVVIKPDHECVVNSGLGSVRGARMAETSFSEARNTQQQRLTDPLVWRYGQMQPTSWDDALDLVARVTAKIIKEKGEDALIVSAFDHGGAGGGYENTWGTGKLYFEAMKVKNIRIHNRPAYNSEVHGTRDMGVGELNNCYEDAELADTIVAVGTNALETQTNYFLNHWIPNLRGESLEKKKQIMPDEPHEAGRIIIVDPRRTVTVNASEETAGKDNVLHLAIKSGSDLALFNALFTYIADKGWVDREFIDKSTLRESVARPPLYPARGGSDSKPGHLSNFEDAVEGCRISMEEAAKITGLDQAQIIKAAEWIAMPKEGGKRRRVMFGYEKGLIWGNDNYRTNGALVNLALATGNIGRPGGGVVRLGGHQEGYVRPSDAHVGRPAAYVDQLLIGGQGGVHHIWGCDHYKTTLNAHEFKRVYKKRTDMVKDAMSAAPYGDREAMVDAIVGAINQGGLFAVNVDIIPTKIGEACHVILPAATSGEMNLTSMNGERRMRLTERYMDPPGQSMPDCLIAARLANTMERVLTEMGDTTYAGQFKGFDWRTEEDAFMDGYNRHAHGGEFVTYERLSAMGTNGFQEPATRFADAKIEGTQRLYTDGVFSTDDGKARFMDAPWRGLQAPGKQQQKDNYKYLINNGRANVVWQSAYLDQENDFVMDRFPYPFIEMNPADMAEAGLKEGDLVEIYNDAGATQAMAYPTPTARRGETFMLFGFPTGVQGNVTSAGTNELVIPNYKQTWGDIRKISDAPRNVAHLTFKSKEYQSA</sequence>
<dbReference type="Gene3D" id="3.40.228.10">
    <property type="entry name" value="Dimethylsulfoxide Reductase, domain 2"/>
    <property type="match status" value="1"/>
</dbReference>
<dbReference type="Pfam" id="PF01568">
    <property type="entry name" value="Molydop_binding"/>
    <property type="match status" value="1"/>
</dbReference>
<dbReference type="RefSeq" id="WP_094542221.1">
    <property type="nucleotide sequence ID" value="NZ_JBHEER010000006.1"/>
</dbReference>
<dbReference type="EMBL" id="NNRL01000165">
    <property type="protein sequence ID" value="OYR08702.1"/>
    <property type="molecule type" value="Genomic_DNA"/>
</dbReference>
<name>A0A256F1I3_9HYPH</name>
<dbReference type="CDD" id="cd02779">
    <property type="entry name" value="MopB_CT_Arsenite-Ox"/>
    <property type="match status" value="1"/>
</dbReference>
<dbReference type="GO" id="GO:0016020">
    <property type="term" value="C:membrane"/>
    <property type="evidence" value="ECO:0007669"/>
    <property type="project" value="TreeGrafter"/>
</dbReference>
<evidence type="ECO:0000256" key="3">
    <source>
        <dbReference type="ARBA" id="ARBA00023014"/>
    </source>
</evidence>
<proteinExistence type="predicted"/>
<dbReference type="InterPro" id="IPR006657">
    <property type="entry name" value="MoPterin_dinucl-bd_dom"/>
</dbReference>
<dbReference type="InterPro" id="IPR014066">
    <property type="entry name" value="AioA/IdrA_lsu"/>
</dbReference>
<dbReference type="GO" id="GO:0022904">
    <property type="term" value="P:respiratory electron transport chain"/>
    <property type="evidence" value="ECO:0007669"/>
    <property type="project" value="TreeGrafter"/>
</dbReference>
<dbReference type="GO" id="GO:0051536">
    <property type="term" value="F:iron-sulfur cluster binding"/>
    <property type="evidence" value="ECO:0007669"/>
    <property type="project" value="UniProtKB-KW"/>
</dbReference>
<feature type="domain" description="Arsenite oxidase subunit AioA/Iodate reductase subunit IdrA 3Fe-4S cluster" evidence="6">
    <location>
        <begin position="24"/>
        <end position="119"/>
    </location>
</feature>
<dbReference type="InterPro" id="IPR050123">
    <property type="entry name" value="Prok_molybdopt-oxidoreductase"/>
</dbReference>
<dbReference type="Pfam" id="PF18465">
    <property type="entry name" value="Rieske_3"/>
    <property type="match status" value="1"/>
</dbReference>
<evidence type="ECO:0000313" key="8">
    <source>
        <dbReference type="Proteomes" id="UP000216478"/>
    </source>
</evidence>
<dbReference type="GO" id="GO:1990204">
    <property type="term" value="C:oxidoreductase complex"/>
    <property type="evidence" value="ECO:0007669"/>
    <property type="project" value="UniProtKB-ARBA"/>
</dbReference>
<evidence type="ECO:0000256" key="1">
    <source>
        <dbReference type="ARBA" id="ARBA00022723"/>
    </source>
</evidence>
<evidence type="ECO:0000259" key="5">
    <source>
        <dbReference type="Pfam" id="PF01568"/>
    </source>
</evidence>
<dbReference type="Gene3D" id="3.30.200.200">
    <property type="match status" value="1"/>
</dbReference>
<keyword evidence="2" id="KW-0408">Iron</keyword>
<organism evidence="7 8">
    <name type="scientific">Brucella grignonensis</name>
    <dbReference type="NCBI Taxonomy" id="94627"/>
    <lineage>
        <taxon>Bacteria</taxon>
        <taxon>Pseudomonadati</taxon>
        <taxon>Pseudomonadota</taxon>
        <taxon>Alphaproteobacteria</taxon>
        <taxon>Hyphomicrobiales</taxon>
        <taxon>Brucellaceae</taxon>
        <taxon>Brucella/Ochrobactrum group</taxon>
        <taxon>Brucella</taxon>
    </lineage>
</organism>
<dbReference type="InterPro" id="IPR006656">
    <property type="entry name" value="Mopterin_OxRdtase"/>
</dbReference>
<dbReference type="SUPFAM" id="SSF53706">
    <property type="entry name" value="Formate dehydrogenase/DMSO reductase, domains 1-3"/>
    <property type="match status" value="1"/>
</dbReference>
<dbReference type="Gene3D" id="3.40.50.740">
    <property type="match status" value="1"/>
</dbReference>
<dbReference type="PANTHER" id="PTHR43105">
    <property type="entry name" value="RESPIRATORY NITRATE REDUCTASE"/>
    <property type="match status" value="1"/>
</dbReference>
<dbReference type="PANTHER" id="PTHR43105:SF10">
    <property type="entry name" value="NADH-QUINONE OXIDOREDUCTASE SUBUNIT G"/>
    <property type="match status" value="1"/>
</dbReference>
<dbReference type="Proteomes" id="UP000216478">
    <property type="component" value="Unassembled WGS sequence"/>
</dbReference>